<proteinExistence type="predicted"/>
<evidence type="ECO:0000313" key="1">
    <source>
        <dbReference type="EMBL" id="OJA16071.1"/>
    </source>
</evidence>
<comment type="caution">
    <text evidence="1">The sequence shown here is derived from an EMBL/GenBank/DDBJ whole genome shotgun (WGS) entry which is preliminary data.</text>
</comment>
<dbReference type="Proteomes" id="UP000183567">
    <property type="component" value="Unassembled WGS sequence"/>
</dbReference>
<organism evidence="1 2">
    <name type="scientific">Rhizopogon vesiculosus</name>
    <dbReference type="NCBI Taxonomy" id="180088"/>
    <lineage>
        <taxon>Eukaryota</taxon>
        <taxon>Fungi</taxon>
        <taxon>Dikarya</taxon>
        <taxon>Basidiomycota</taxon>
        <taxon>Agaricomycotina</taxon>
        <taxon>Agaricomycetes</taxon>
        <taxon>Agaricomycetidae</taxon>
        <taxon>Boletales</taxon>
        <taxon>Suillineae</taxon>
        <taxon>Rhizopogonaceae</taxon>
        <taxon>Rhizopogon</taxon>
    </lineage>
</organism>
<evidence type="ECO:0000313" key="2">
    <source>
        <dbReference type="Proteomes" id="UP000183567"/>
    </source>
</evidence>
<name>A0A1J8Q5X9_9AGAM</name>
<keyword evidence="2" id="KW-1185">Reference proteome</keyword>
<sequence length="137" mass="15149">MKSDIIHKCSHHDAHAPRTSLTELTSASNIPGMPSELPSQTQIPSASPSILPSRLKECWYLLFEACKIRLDGALTPQTHIDCPHACALKRSPPVLQNDINFNHTNGTWTPPQTCGLLQMQLYSLCQWTLLSSYGLLA</sequence>
<dbReference type="AlphaFoldDB" id="A0A1J8Q5X9"/>
<gene>
    <name evidence="1" type="ORF">AZE42_11842</name>
</gene>
<dbReference type="EMBL" id="LVVM01002706">
    <property type="protein sequence ID" value="OJA16071.1"/>
    <property type="molecule type" value="Genomic_DNA"/>
</dbReference>
<accession>A0A1J8Q5X9</accession>
<protein>
    <submittedName>
        <fullName evidence="1">Uncharacterized protein</fullName>
    </submittedName>
</protein>
<reference evidence="1 2" key="1">
    <citation type="submission" date="2016-03" db="EMBL/GenBank/DDBJ databases">
        <title>Comparative genomics of the ectomycorrhizal sister species Rhizopogon vinicolor and Rhizopogon vesiculosus (Basidiomycota: Boletales) reveals a divergence of the mating type B locus.</title>
        <authorList>
            <person name="Mujic A.B."/>
            <person name="Kuo A."/>
            <person name="Tritt A."/>
            <person name="Lipzen A."/>
            <person name="Chen C."/>
            <person name="Johnson J."/>
            <person name="Sharma A."/>
            <person name="Barry K."/>
            <person name="Grigoriev I.V."/>
            <person name="Spatafora J.W."/>
        </authorList>
    </citation>
    <scope>NUCLEOTIDE SEQUENCE [LARGE SCALE GENOMIC DNA]</scope>
    <source>
        <strain evidence="1 2">AM-OR11-056</strain>
    </source>
</reference>